<proteinExistence type="predicted"/>
<protein>
    <submittedName>
        <fullName evidence="2">Chemotaxis protein CheW</fullName>
    </submittedName>
</protein>
<evidence type="ECO:0000313" key="3">
    <source>
        <dbReference type="Proteomes" id="UP000500755"/>
    </source>
</evidence>
<accession>A0A858ZXK8</accession>
<dbReference type="GO" id="GO:0006935">
    <property type="term" value="P:chemotaxis"/>
    <property type="evidence" value="ECO:0007669"/>
    <property type="project" value="InterPro"/>
</dbReference>
<dbReference type="RefSeq" id="WP_013520428.1">
    <property type="nucleotide sequence ID" value="NZ_AP024172.1"/>
</dbReference>
<dbReference type="Gene3D" id="2.40.50.180">
    <property type="entry name" value="CheA-289, Domain 4"/>
    <property type="match status" value="1"/>
</dbReference>
<sequence length="175" mass="18626">MANREALKDFQARLAVRLQEARDEGVSVSSWLAVESAGGHFLLPLAQLGEIFPWGGAQSVPYTQSWFMGVTSLRGTLTGVVDLAGLLGAVQPRSEQALLESSVLALNGALEVNAALLVDRLAGLRGVQAFVASEPSAQGSPVYFGSAYVDEQGMRWQELDLQALSRHPAFLSISA</sequence>
<dbReference type="SMART" id="SM00260">
    <property type="entry name" value="CheW"/>
    <property type="match status" value="1"/>
</dbReference>
<reference evidence="2 3" key="1">
    <citation type="submission" date="2020-05" db="EMBL/GenBank/DDBJ databases">
        <title>Complete genome sequence of Alicycliphilus denitrificans DP3.</title>
        <authorList>
            <person name="Chen X."/>
        </authorList>
    </citation>
    <scope>NUCLEOTIDE SEQUENCE [LARGE SCALE GENOMIC DNA]</scope>
    <source>
        <strain evidence="2 3">DP3</strain>
    </source>
</reference>
<feature type="domain" description="CheW-like" evidence="1">
    <location>
        <begin position="28"/>
        <end position="170"/>
    </location>
</feature>
<dbReference type="OMA" id="MDLCGFF"/>
<name>A0A858ZXK8_9BURK</name>
<dbReference type="InterPro" id="IPR036061">
    <property type="entry name" value="CheW-like_dom_sf"/>
</dbReference>
<dbReference type="InterPro" id="IPR002545">
    <property type="entry name" value="CheW-lke_dom"/>
</dbReference>
<dbReference type="SUPFAM" id="SSF50341">
    <property type="entry name" value="CheW-like"/>
    <property type="match status" value="1"/>
</dbReference>
<evidence type="ECO:0000259" key="1">
    <source>
        <dbReference type="PROSITE" id="PS50851"/>
    </source>
</evidence>
<dbReference type="Pfam" id="PF01584">
    <property type="entry name" value="CheW"/>
    <property type="match status" value="1"/>
</dbReference>
<organism evidence="2 3">
    <name type="scientific">Alicycliphilus denitrificans</name>
    <dbReference type="NCBI Taxonomy" id="179636"/>
    <lineage>
        <taxon>Bacteria</taxon>
        <taxon>Pseudomonadati</taxon>
        <taxon>Pseudomonadota</taxon>
        <taxon>Betaproteobacteria</taxon>
        <taxon>Burkholderiales</taxon>
        <taxon>Comamonadaceae</taxon>
        <taxon>Alicycliphilus</taxon>
    </lineage>
</organism>
<gene>
    <name evidence="2" type="ORF">HF896_18135</name>
</gene>
<dbReference type="GO" id="GO:0007165">
    <property type="term" value="P:signal transduction"/>
    <property type="evidence" value="ECO:0007669"/>
    <property type="project" value="InterPro"/>
</dbReference>
<dbReference type="Proteomes" id="UP000500755">
    <property type="component" value="Chromosome"/>
</dbReference>
<dbReference type="AlphaFoldDB" id="A0A858ZXK8"/>
<dbReference type="EMBL" id="CP051298">
    <property type="protein sequence ID" value="QKD45413.1"/>
    <property type="molecule type" value="Genomic_DNA"/>
</dbReference>
<evidence type="ECO:0000313" key="2">
    <source>
        <dbReference type="EMBL" id="QKD45413.1"/>
    </source>
</evidence>
<dbReference type="PROSITE" id="PS50851">
    <property type="entry name" value="CHEW"/>
    <property type="match status" value="1"/>
</dbReference>